<comment type="caution">
    <text evidence="2">The sequence shown here is derived from an EMBL/GenBank/DDBJ whole genome shotgun (WGS) entry which is preliminary data.</text>
</comment>
<dbReference type="AlphaFoldDB" id="A0A2S6N8V9"/>
<dbReference type="PROSITE" id="PS51257">
    <property type="entry name" value="PROKAR_LIPOPROTEIN"/>
    <property type="match status" value="1"/>
</dbReference>
<dbReference type="EMBL" id="NHRY01000198">
    <property type="protein sequence ID" value="PPQ31056.1"/>
    <property type="molecule type" value="Genomic_DNA"/>
</dbReference>
<keyword evidence="3" id="KW-1185">Reference proteome</keyword>
<evidence type="ECO:0000313" key="2">
    <source>
        <dbReference type="EMBL" id="PPQ31056.1"/>
    </source>
</evidence>
<protein>
    <recommendedName>
        <fullName evidence="4">DUF5666 domain-containing protein</fullName>
    </recommendedName>
</protein>
<dbReference type="Proteomes" id="UP000239724">
    <property type="component" value="Unassembled WGS sequence"/>
</dbReference>
<dbReference type="InterPro" id="IPR008989">
    <property type="entry name" value="Myosin_S1_N"/>
</dbReference>
<feature type="chain" id="PRO_5015642136" description="DUF5666 domain-containing protein" evidence="1">
    <location>
        <begin position="28"/>
        <end position="203"/>
    </location>
</feature>
<name>A0A2S6N8V9_RHOGL</name>
<dbReference type="GO" id="GO:0051015">
    <property type="term" value="F:actin filament binding"/>
    <property type="evidence" value="ECO:0007669"/>
    <property type="project" value="InterPro"/>
</dbReference>
<proteinExistence type="predicted"/>
<dbReference type="Gene3D" id="2.30.30.360">
    <property type="entry name" value="Myosin S1 fragment, N-terminal"/>
    <property type="match status" value="1"/>
</dbReference>
<feature type="signal peptide" evidence="1">
    <location>
        <begin position="1"/>
        <end position="27"/>
    </location>
</feature>
<keyword evidence="1" id="KW-0732">Signal</keyword>
<sequence>MSMKRPSRVLLPVFAVLGCLAYGSAYAQSQHIRGTVKSAEGHDVTVETRNGKSVTVPTTDKTGYYVVEKGSLSDVKPGKFVGITSVDRDGKQVAEEIHVFADSLRGLGEGHYPWDRDQQANMMTNANIAKVESVAGGDVLKLDYKGGEQTISVPSDVTVVTFDKGSRSDLADGRHVFVVMSKNEANKSAAAIVVGAPGVTPPM</sequence>
<organism evidence="2 3">
    <name type="scientific">Rhodopila globiformis</name>
    <name type="common">Rhodopseudomonas globiformis</name>
    <dbReference type="NCBI Taxonomy" id="1071"/>
    <lineage>
        <taxon>Bacteria</taxon>
        <taxon>Pseudomonadati</taxon>
        <taxon>Pseudomonadota</taxon>
        <taxon>Alphaproteobacteria</taxon>
        <taxon>Acetobacterales</taxon>
        <taxon>Acetobacteraceae</taxon>
        <taxon>Rhodopila</taxon>
    </lineage>
</organism>
<dbReference type="GO" id="GO:0003774">
    <property type="term" value="F:cytoskeletal motor activity"/>
    <property type="evidence" value="ECO:0007669"/>
    <property type="project" value="InterPro"/>
</dbReference>
<evidence type="ECO:0000313" key="3">
    <source>
        <dbReference type="Proteomes" id="UP000239724"/>
    </source>
</evidence>
<evidence type="ECO:0008006" key="4">
    <source>
        <dbReference type="Google" id="ProtNLM"/>
    </source>
</evidence>
<dbReference type="GO" id="GO:0005524">
    <property type="term" value="F:ATP binding"/>
    <property type="evidence" value="ECO:0007669"/>
    <property type="project" value="InterPro"/>
</dbReference>
<evidence type="ECO:0000256" key="1">
    <source>
        <dbReference type="SAM" id="SignalP"/>
    </source>
</evidence>
<reference evidence="2 3" key="1">
    <citation type="journal article" date="2018" name="Arch. Microbiol.">
        <title>New insights into the metabolic potential of the phototrophic purple bacterium Rhodopila globiformis DSM 161(T) from its draft genome sequence and evidence for a vanadium-dependent nitrogenase.</title>
        <authorList>
            <person name="Imhoff J.F."/>
            <person name="Rahn T."/>
            <person name="Kunzel S."/>
            <person name="Neulinger S.C."/>
        </authorList>
    </citation>
    <scope>NUCLEOTIDE SEQUENCE [LARGE SCALE GENOMIC DNA]</scope>
    <source>
        <strain evidence="2 3">DSM 161</strain>
    </source>
</reference>
<accession>A0A2S6N8V9</accession>
<gene>
    <name evidence="2" type="ORF">CCS01_18040</name>
</gene>